<keyword evidence="5" id="KW-1185">Reference proteome</keyword>
<dbReference type="InterPro" id="IPR000182">
    <property type="entry name" value="GNAT_dom"/>
</dbReference>
<dbReference type="SUPFAM" id="SSF55729">
    <property type="entry name" value="Acyl-CoA N-acyltransferases (Nat)"/>
    <property type="match status" value="1"/>
</dbReference>
<keyword evidence="2" id="KW-0012">Acyltransferase</keyword>
<dbReference type="PANTHER" id="PTHR43800">
    <property type="entry name" value="PEPTIDYL-LYSINE N-ACETYLTRANSFERASE YJAB"/>
    <property type="match status" value="1"/>
</dbReference>
<accession>A0A7G1HUL8</accession>
<dbReference type="RefSeq" id="WP_021930569.1">
    <property type="nucleotide sequence ID" value="NZ_AP023322.1"/>
</dbReference>
<dbReference type="KEGG" id="copr:Cop2CBH44_17980"/>
<dbReference type="PANTHER" id="PTHR43800:SF1">
    <property type="entry name" value="PEPTIDYL-LYSINE N-ACETYLTRANSFERASE YJAB"/>
    <property type="match status" value="1"/>
</dbReference>
<keyword evidence="1 4" id="KW-0808">Transferase</keyword>
<sequence length="166" mass="19200">MFTVRKADINDAGLIQQLASQVWKHTYGNILSPQQLDYMFEMMYSIPSLHQQMGPDKHQYFIAYNDNKPCGYISIEQENKQLFHLQKIYVLPDAQGSGAGRFLMETAFNYIKSLCPHTPCTIELNVNRSNKAKQFYEHMGYTIVRSGDFPIGNGYYMNDYIMSITI</sequence>
<protein>
    <submittedName>
        <fullName evidence="4">N-acetyltransferase</fullName>
    </submittedName>
</protein>
<organism evidence="4 5">
    <name type="scientific">Coprobacter secundus subsp. similis</name>
    <dbReference type="NCBI Taxonomy" id="2751153"/>
    <lineage>
        <taxon>Bacteria</taxon>
        <taxon>Pseudomonadati</taxon>
        <taxon>Bacteroidota</taxon>
        <taxon>Bacteroidia</taxon>
        <taxon>Bacteroidales</taxon>
        <taxon>Barnesiellaceae</taxon>
        <taxon>Coprobacter</taxon>
    </lineage>
</organism>
<evidence type="ECO:0000256" key="2">
    <source>
        <dbReference type="ARBA" id="ARBA00023315"/>
    </source>
</evidence>
<evidence type="ECO:0000313" key="4">
    <source>
        <dbReference type="EMBL" id="BCI63445.1"/>
    </source>
</evidence>
<dbReference type="Gene3D" id="3.40.630.30">
    <property type="match status" value="1"/>
</dbReference>
<dbReference type="GO" id="GO:0016747">
    <property type="term" value="F:acyltransferase activity, transferring groups other than amino-acyl groups"/>
    <property type="evidence" value="ECO:0007669"/>
    <property type="project" value="InterPro"/>
</dbReference>
<feature type="domain" description="N-acetyltransferase" evidence="3">
    <location>
        <begin position="2"/>
        <end position="166"/>
    </location>
</feature>
<reference evidence="5" key="1">
    <citation type="submission" date="2020-07" db="EMBL/GenBank/DDBJ databases">
        <title>Complete genome sequencing of Coprobacter sp. strain 2CBH44.</title>
        <authorList>
            <person name="Sakamoto M."/>
            <person name="Murakami T."/>
            <person name="Mori H."/>
        </authorList>
    </citation>
    <scope>NUCLEOTIDE SEQUENCE [LARGE SCALE GENOMIC DNA]</scope>
    <source>
        <strain evidence="5">2CBH44</strain>
    </source>
</reference>
<dbReference type="AlphaFoldDB" id="A0A7G1HUL8"/>
<evidence type="ECO:0000259" key="3">
    <source>
        <dbReference type="PROSITE" id="PS51186"/>
    </source>
</evidence>
<dbReference type="InterPro" id="IPR016181">
    <property type="entry name" value="Acyl_CoA_acyltransferase"/>
</dbReference>
<proteinExistence type="predicted"/>
<name>A0A7G1HUL8_9BACT</name>
<dbReference type="PROSITE" id="PS51186">
    <property type="entry name" value="GNAT"/>
    <property type="match status" value="1"/>
</dbReference>
<dbReference type="CDD" id="cd04301">
    <property type="entry name" value="NAT_SF"/>
    <property type="match status" value="1"/>
</dbReference>
<dbReference type="EMBL" id="AP023322">
    <property type="protein sequence ID" value="BCI63445.1"/>
    <property type="molecule type" value="Genomic_DNA"/>
</dbReference>
<dbReference type="Proteomes" id="UP000594042">
    <property type="component" value="Chromosome"/>
</dbReference>
<evidence type="ECO:0000256" key="1">
    <source>
        <dbReference type="ARBA" id="ARBA00022679"/>
    </source>
</evidence>
<dbReference type="Pfam" id="PF13673">
    <property type="entry name" value="Acetyltransf_10"/>
    <property type="match status" value="1"/>
</dbReference>
<gene>
    <name evidence="4" type="ORF">Cop2CBH44_17980</name>
</gene>
<evidence type="ECO:0000313" key="5">
    <source>
        <dbReference type="Proteomes" id="UP000594042"/>
    </source>
</evidence>